<protein>
    <submittedName>
        <fullName evidence="1">Uncharacterized protein</fullName>
    </submittedName>
</protein>
<proteinExistence type="predicted"/>
<comment type="caution">
    <text evidence="1">The sequence shown here is derived from an EMBL/GenBank/DDBJ whole genome shotgun (WGS) entry which is preliminary data.</text>
</comment>
<keyword evidence="2" id="KW-1185">Reference proteome</keyword>
<accession>A0ABT8J9R2</accession>
<name>A0ABT8J9R2_9BACL</name>
<gene>
    <name evidence="1" type="ORF">P5G61_06985</name>
</gene>
<evidence type="ECO:0000313" key="1">
    <source>
        <dbReference type="EMBL" id="MDN4600959.1"/>
    </source>
</evidence>
<dbReference type="EMBL" id="JAROCD010000003">
    <property type="protein sequence ID" value="MDN4600959.1"/>
    <property type="molecule type" value="Genomic_DNA"/>
</dbReference>
<dbReference type="RefSeq" id="WP_301245742.1">
    <property type="nucleotide sequence ID" value="NZ_JAROCD010000003.1"/>
</dbReference>
<reference evidence="1" key="1">
    <citation type="submission" date="2023-03" db="EMBL/GenBank/DDBJ databases">
        <title>MT1 and MT2 Draft Genomes of Novel Species.</title>
        <authorList>
            <person name="Venkateswaran K."/>
        </authorList>
    </citation>
    <scope>NUCLEOTIDE SEQUENCE</scope>
    <source>
        <strain evidence="1">F6_3S_P_1C</strain>
    </source>
</reference>
<dbReference type="Proteomes" id="UP001174205">
    <property type="component" value="Unassembled WGS sequence"/>
</dbReference>
<organism evidence="1 2">
    <name type="scientific">Paenibacillus vandeheii</name>
    <dbReference type="NCBI Taxonomy" id="3035917"/>
    <lineage>
        <taxon>Bacteria</taxon>
        <taxon>Bacillati</taxon>
        <taxon>Bacillota</taxon>
        <taxon>Bacilli</taxon>
        <taxon>Bacillales</taxon>
        <taxon>Paenibacillaceae</taxon>
        <taxon>Paenibacillus</taxon>
    </lineage>
</organism>
<sequence>MTNGGLSLWENSGNENAWRARLSFPCSLCNEIYGQIRGVSVYFLDIAPKMKWLEAENEFLKKLAQLERQMRKKKFN</sequence>
<evidence type="ECO:0000313" key="2">
    <source>
        <dbReference type="Proteomes" id="UP001174205"/>
    </source>
</evidence>